<feature type="compositionally biased region" description="Polar residues" evidence="1">
    <location>
        <begin position="109"/>
        <end position="131"/>
    </location>
</feature>
<evidence type="ECO:0000256" key="1">
    <source>
        <dbReference type="SAM" id="MobiDB-lite"/>
    </source>
</evidence>
<feature type="compositionally biased region" description="Low complexity" evidence="1">
    <location>
        <begin position="139"/>
        <end position="152"/>
    </location>
</feature>
<feature type="compositionally biased region" description="Basic and acidic residues" evidence="1">
    <location>
        <begin position="60"/>
        <end position="77"/>
    </location>
</feature>
<evidence type="ECO:0000313" key="3">
    <source>
        <dbReference type="Proteomes" id="UP001295740"/>
    </source>
</evidence>
<keyword evidence="3" id="KW-1185">Reference proteome</keyword>
<dbReference type="AlphaFoldDB" id="A0AAI8VQ91"/>
<feature type="compositionally biased region" description="Polar residues" evidence="1">
    <location>
        <begin position="21"/>
        <end position="31"/>
    </location>
</feature>
<feature type="compositionally biased region" description="Basic and acidic residues" evidence="1">
    <location>
        <begin position="154"/>
        <end position="169"/>
    </location>
</feature>
<comment type="caution">
    <text evidence="2">The sequence shown here is derived from an EMBL/GenBank/DDBJ whole genome shotgun (WGS) entry which is preliminary data.</text>
</comment>
<proteinExistence type="predicted"/>
<gene>
    <name evidence="2" type="ORF">KHLLAP_LOCUS9519</name>
</gene>
<dbReference type="EMBL" id="CAUWAG010000012">
    <property type="protein sequence ID" value="CAJ2509051.1"/>
    <property type="molecule type" value="Genomic_DNA"/>
</dbReference>
<feature type="compositionally biased region" description="Low complexity" evidence="1">
    <location>
        <begin position="185"/>
        <end position="198"/>
    </location>
</feature>
<feature type="compositionally biased region" description="Polar residues" evidence="1">
    <location>
        <begin position="82"/>
        <end position="92"/>
    </location>
</feature>
<feature type="compositionally biased region" description="Basic and acidic residues" evidence="1">
    <location>
        <begin position="199"/>
        <end position="227"/>
    </location>
</feature>
<feature type="region of interest" description="Disordered" evidence="1">
    <location>
        <begin position="1"/>
        <end position="266"/>
    </location>
</feature>
<feature type="region of interest" description="Disordered" evidence="1">
    <location>
        <begin position="297"/>
        <end position="320"/>
    </location>
</feature>
<accession>A0AAI8VQ91</accession>
<reference evidence="2" key="1">
    <citation type="submission" date="2023-10" db="EMBL/GenBank/DDBJ databases">
        <authorList>
            <person name="Hackl T."/>
        </authorList>
    </citation>
    <scope>NUCLEOTIDE SEQUENCE</scope>
</reference>
<sequence length="736" mass="82453">MNTAPKSSSRDRFWRDVLGAPNTTRESSSLDEPSIEIPKKVDRDATISPPSSNRVPTSLRSRDRFWKQLSRREEQRDVLGGPNTTRDSSSSDEPFIETPKKVDIDATISLPSSNRQTTPGPSIERSSSIPSGATPRTLPSSGSTKSVPSSVKLVIDDRGHARVIEEPSTEKSSSIPSGATPRTLPSSGSTISIPSSVERFIEDRRRARAREVEDQRRARVKEAEDRRRARVIGEPSNDPPFVQNGVMEDPFTGYPPTERPSNGEPKWFIKRRPPIEEPANDPPLIKDRLDRVIEDPFIDDPSFERPPNAEPSIEEPSNKRQRFCEPAHGHPYQFIHIAARQQADDEKLGSGDQQALVAFMTAQTKAQRRVRQHELRLCYIPMAVAPDAERNRLDAAAPSSSCLQISEGAFNDMLKGCGIPLGYGPMITNEKIGYYTSIFTNFDDERSGLIATNEYILLWNYNGKRNMKRLSALFFHCRDIITETKPCLGPIQYVVALERDNSMTRAVTGTLVRLNGLSARTLRIHQSRDDIAQILGRLSVLRAETVRLMNTIITMNWCLEVCKKHSFSPDRLEALGESFAEGELRVRSIQEGFQSLDRKLNTLQNMFDDPIDLDGFDQSQPSDPVRQSGVMPEMLELNRAPSLDPGSQYGGIPEMLDFNQAPPPEHDSQFDDLFGMLEHNQVPSSDPVSQTGGMPEMLDFEHLDDLSEMLELNQGGDDSNQMVEFDTQFGEEFSLD</sequence>
<protein>
    <submittedName>
        <fullName evidence="2">Uu.00g140770.m01.CDS01</fullName>
    </submittedName>
</protein>
<feature type="compositionally biased region" description="Polar residues" evidence="1">
    <location>
        <begin position="48"/>
        <end position="59"/>
    </location>
</feature>
<name>A0AAI8VQ91_9PEZI</name>
<organism evidence="2 3">
    <name type="scientific">Anthostomella pinea</name>
    <dbReference type="NCBI Taxonomy" id="933095"/>
    <lineage>
        <taxon>Eukaryota</taxon>
        <taxon>Fungi</taxon>
        <taxon>Dikarya</taxon>
        <taxon>Ascomycota</taxon>
        <taxon>Pezizomycotina</taxon>
        <taxon>Sordariomycetes</taxon>
        <taxon>Xylariomycetidae</taxon>
        <taxon>Xylariales</taxon>
        <taxon>Xylariaceae</taxon>
        <taxon>Anthostomella</taxon>
    </lineage>
</organism>
<dbReference type="Proteomes" id="UP001295740">
    <property type="component" value="Unassembled WGS sequence"/>
</dbReference>
<evidence type="ECO:0000313" key="2">
    <source>
        <dbReference type="EMBL" id="CAJ2509051.1"/>
    </source>
</evidence>